<dbReference type="Pfam" id="PF09411">
    <property type="entry name" value="PagL"/>
    <property type="match status" value="1"/>
</dbReference>
<dbReference type="Proteomes" id="UP000281985">
    <property type="component" value="Unassembled WGS sequence"/>
</dbReference>
<accession>A0A3M0GED2</accession>
<keyword evidence="2" id="KW-1185">Reference proteome</keyword>
<name>A0A3M0GED2_9FLAO</name>
<sequence>MRHLYALLLIFHIFALSAQEEKVRPFDLEADLFYGTILEHNPDISHLITEHPTGLMLAYNRKTYGFEEWERRYNFPDVGYTFAYQDMKNFHLGEVYSGYAHYNFYYWKRRLQFRIGQGIAVATKPYDRETNFINNAYGTRVMSSTMLKFGYKQNNIWKGFGLHAGVSIIHYSNANLRAPNNSTNTWAFTAGINYFPDYEKMPDYIPMGEKTKYSEPLHYNVVARSGVNQSDINNSGRYGFLHLTGFVDKRINHKSTLVGGVDVFFSNFLKELIRYESIALPDSGVTGDEDWKRAGIYVGHELHFDEMSFVSELGYYVYYPFDFEGRFYNRLGLKRTFGDHLFGVVTVRAHGAKAEEVEFGVGWRF</sequence>
<dbReference type="EMBL" id="REFV01000003">
    <property type="protein sequence ID" value="RMB62847.1"/>
    <property type="molecule type" value="Genomic_DNA"/>
</dbReference>
<evidence type="ECO:0000313" key="1">
    <source>
        <dbReference type="EMBL" id="RMB62847.1"/>
    </source>
</evidence>
<dbReference type="AlphaFoldDB" id="A0A3M0GED2"/>
<dbReference type="RefSeq" id="WP_121916481.1">
    <property type="nucleotide sequence ID" value="NZ_REFV01000003.1"/>
</dbReference>
<dbReference type="OrthoDB" id="627554at2"/>
<dbReference type="InterPro" id="IPR018550">
    <property type="entry name" value="Lipid-A_deacylase-rel"/>
</dbReference>
<evidence type="ECO:0000313" key="2">
    <source>
        <dbReference type="Proteomes" id="UP000281985"/>
    </source>
</evidence>
<protein>
    <submittedName>
        <fullName evidence="1">Acyloxyacyl hydrolase</fullName>
    </submittedName>
</protein>
<keyword evidence="1" id="KW-0378">Hydrolase</keyword>
<reference evidence="1 2" key="1">
    <citation type="submission" date="2018-10" db="EMBL/GenBank/DDBJ databases">
        <title>Dokdonia luteus sp. nov., isolated from sea water.</title>
        <authorList>
            <person name="Zhou L.Y."/>
            <person name="Du Z.J."/>
        </authorList>
    </citation>
    <scope>NUCLEOTIDE SEQUENCE [LARGE SCALE GENOMIC DNA]</scope>
    <source>
        <strain evidence="1 2">SH27</strain>
    </source>
</reference>
<organism evidence="1 2">
    <name type="scientific">Dokdonia sinensis</name>
    <dbReference type="NCBI Taxonomy" id="2479847"/>
    <lineage>
        <taxon>Bacteria</taxon>
        <taxon>Pseudomonadati</taxon>
        <taxon>Bacteroidota</taxon>
        <taxon>Flavobacteriia</taxon>
        <taxon>Flavobacteriales</taxon>
        <taxon>Flavobacteriaceae</taxon>
        <taxon>Dokdonia</taxon>
    </lineage>
</organism>
<comment type="caution">
    <text evidence="1">The sequence shown here is derived from an EMBL/GenBank/DDBJ whole genome shotgun (WGS) entry which is preliminary data.</text>
</comment>
<dbReference type="Gene3D" id="2.40.160.20">
    <property type="match status" value="1"/>
</dbReference>
<dbReference type="GO" id="GO:0016787">
    <property type="term" value="F:hydrolase activity"/>
    <property type="evidence" value="ECO:0007669"/>
    <property type="project" value="UniProtKB-KW"/>
</dbReference>
<proteinExistence type="predicted"/>
<gene>
    <name evidence="1" type="ORF">EAX61_04500</name>
</gene>